<dbReference type="AlphaFoldDB" id="A0A4Y1REX7"/>
<feature type="compositionally biased region" description="Polar residues" evidence="1">
    <location>
        <begin position="16"/>
        <end position="30"/>
    </location>
</feature>
<reference evidence="2" key="1">
    <citation type="journal article" date="2019" name="Science">
        <title>Mutation of a bHLH transcription factor allowed almond domestication.</title>
        <authorList>
            <person name="Sanchez-Perez R."/>
            <person name="Pavan S."/>
            <person name="Mazzeo R."/>
            <person name="Moldovan C."/>
            <person name="Aiese Cigliano R."/>
            <person name="Del Cueto J."/>
            <person name="Ricciardi F."/>
            <person name="Lotti C."/>
            <person name="Ricciardi L."/>
            <person name="Dicenta F."/>
            <person name="Lopez-Marques R.L."/>
            <person name="Lindberg Moller B."/>
        </authorList>
    </citation>
    <scope>NUCLEOTIDE SEQUENCE</scope>
</reference>
<dbReference type="EMBL" id="AP019301">
    <property type="protein sequence ID" value="BBH02811.1"/>
    <property type="molecule type" value="Genomic_DNA"/>
</dbReference>
<keyword evidence="2" id="KW-0238">DNA-binding</keyword>
<evidence type="ECO:0000313" key="2">
    <source>
        <dbReference type="EMBL" id="BBH02811.1"/>
    </source>
</evidence>
<sequence length="105" mass="11899">MKMYRTVKTTDKAAPSSGQSDVYENASSGDTTEDIMLDLQNPRRSCDQLSPAQQQGSRSTPQVQDNKEYYGLWSNSSREAWLHANTKDSSAPAIYHLLMIRRRKT</sequence>
<feature type="compositionally biased region" description="Polar residues" evidence="1">
    <location>
        <begin position="47"/>
        <end position="64"/>
    </location>
</feature>
<keyword evidence="2" id="KW-0371">Homeobox</keyword>
<feature type="region of interest" description="Disordered" evidence="1">
    <location>
        <begin position="1"/>
        <end position="66"/>
    </location>
</feature>
<dbReference type="GO" id="GO:0003677">
    <property type="term" value="F:DNA binding"/>
    <property type="evidence" value="ECO:0007669"/>
    <property type="project" value="UniProtKB-KW"/>
</dbReference>
<accession>A0A4Y1REX7</accession>
<protein>
    <submittedName>
        <fullName evidence="2">Homeodomain-like superfamily protein</fullName>
    </submittedName>
</protein>
<gene>
    <name evidence="2" type="ORF">Prudu_013497</name>
</gene>
<evidence type="ECO:0000256" key="1">
    <source>
        <dbReference type="SAM" id="MobiDB-lite"/>
    </source>
</evidence>
<proteinExistence type="predicted"/>
<name>A0A4Y1REX7_PRUDU</name>
<organism evidence="2">
    <name type="scientific">Prunus dulcis</name>
    <name type="common">Almond</name>
    <name type="synonym">Amygdalus dulcis</name>
    <dbReference type="NCBI Taxonomy" id="3755"/>
    <lineage>
        <taxon>Eukaryota</taxon>
        <taxon>Viridiplantae</taxon>
        <taxon>Streptophyta</taxon>
        <taxon>Embryophyta</taxon>
        <taxon>Tracheophyta</taxon>
        <taxon>Spermatophyta</taxon>
        <taxon>Magnoliopsida</taxon>
        <taxon>eudicotyledons</taxon>
        <taxon>Gunneridae</taxon>
        <taxon>Pentapetalae</taxon>
        <taxon>rosids</taxon>
        <taxon>fabids</taxon>
        <taxon>Rosales</taxon>
        <taxon>Rosaceae</taxon>
        <taxon>Amygdaloideae</taxon>
        <taxon>Amygdaleae</taxon>
        <taxon>Prunus</taxon>
    </lineage>
</organism>